<reference evidence="2 3" key="1">
    <citation type="journal article" date="2014" name="Agronomy (Basel)">
        <title>A Draft Genome Sequence for Ensete ventricosum, the Drought-Tolerant Tree Against Hunger.</title>
        <authorList>
            <person name="Harrison J."/>
            <person name="Moore K.A."/>
            <person name="Paszkiewicz K."/>
            <person name="Jones T."/>
            <person name="Grant M."/>
            <person name="Ambacheew D."/>
            <person name="Muzemil S."/>
            <person name="Studholme D.J."/>
        </authorList>
    </citation>
    <scope>NUCLEOTIDE SEQUENCE [LARGE SCALE GENOMIC DNA]</scope>
</reference>
<protein>
    <submittedName>
        <fullName evidence="2">Uncharacterized protein</fullName>
    </submittedName>
</protein>
<feature type="compositionally biased region" description="Pro residues" evidence="1">
    <location>
        <begin position="19"/>
        <end position="28"/>
    </location>
</feature>
<organism evidence="2 3">
    <name type="scientific">Ensete ventricosum</name>
    <name type="common">Abyssinian banana</name>
    <name type="synonym">Musa ensete</name>
    <dbReference type="NCBI Taxonomy" id="4639"/>
    <lineage>
        <taxon>Eukaryota</taxon>
        <taxon>Viridiplantae</taxon>
        <taxon>Streptophyta</taxon>
        <taxon>Embryophyta</taxon>
        <taxon>Tracheophyta</taxon>
        <taxon>Spermatophyta</taxon>
        <taxon>Magnoliopsida</taxon>
        <taxon>Liliopsida</taxon>
        <taxon>Zingiberales</taxon>
        <taxon>Musaceae</taxon>
        <taxon>Ensete</taxon>
    </lineage>
</organism>
<gene>
    <name evidence="2" type="ORF">B296_00033888</name>
</gene>
<comment type="caution">
    <text evidence="2">The sequence shown here is derived from an EMBL/GenBank/DDBJ whole genome shotgun (WGS) entry which is preliminary data.</text>
</comment>
<dbReference type="Proteomes" id="UP000287651">
    <property type="component" value="Unassembled WGS sequence"/>
</dbReference>
<proteinExistence type="predicted"/>
<evidence type="ECO:0000313" key="3">
    <source>
        <dbReference type="Proteomes" id="UP000287651"/>
    </source>
</evidence>
<feature type="region of interest" description="Disordered" evidence="1">
    <location>
        <begin position="1"/>
        <end position="54"/>
    </location>
</feature>
<accession>A0A426ZD65</accession>
<dbReference type="EMBL" id="AMZH03007209">
    <property type="protein sequence ID" value="RRT61882.1"/>
    <property type="molecule type" value="Genomic_DNA"/>
</dbReference>
<sequence>MTATPTPVSASARAAGNPEDPPGTPWAAPPGRGSSTAFGEASAPSGKQRGSASLSLSLSLAWTQRSWLQGSSLLTGGRRR</sequence>
<evidence type="ECO:0000256" key="1">
    <source>
        <dbReference type="SAM" id="MobiDB-lite"/>
    </source>
</evidence>
<dbReference type="AlphaFoldDB" id="A0A426ZD65"/>
<name>A0A426ZD65_ENSVE</name>
<evidence type="ECO:0000313" key="2">
    <source>
        <dbReference type="EMBL" id="RRT61882.1"/>
    </source>
</evidence>